<dbReference type="PANTHER" id="PTHR46068:SF1">
    <property type="entry name" value="TRANSPOSASE IS30-LIKE HTH DOMAIN-CONTAINING PROTEIN"/>
    <property type="match status" value="1"/>
</dbReference>
<reference evidence="2" key="1">
    <citation type="submission" date="2022-11" db="UniProtKB">
        <authorList>
            <consortium name="WormBaseParasite"/>
        </authorList>
    </citation>
    <scope>IDENTIFICATION</scope>
</reference>
<sequence length="237" mass="27510">MISVLDPKFQIYYKILSSFFVGFSVKTVDTVGSVHSILHEDLGMKSRKKVKAQGLNENAKKKRLTRCKRLQRRFARGRHRFILFTDEKWFDILQSHNPQNDRQWSEEPLPLEERVVERTQKPKQVMVWAGVGHGVKIPLFFIPEGVKVDGPGYREFLRKKRDNGDWPPNSPDLNVMDFSIWSILEACSKPHQSIEALKKSLAAWNKIPQDVIDRAVDDFPKRLQKCIDAQGGHFENK</sequence>
<proteinExistence type="predicted"/>
<dbReference type="WBParaSite" id="ACRNAN_scaffold1400.g23019.t1">
    <property type="protein sequence ID" value="ACRNAN_scaffold1400.g23019.t1"/>
    <property type="gene ID" value="ACRNAN_scaffold1400.g23019"/>
</dbReference>
<dbReference type="Gene3D" id="3.30.420.10">
    <property type="entry name" value="Ribonuclease H-like superfamily/Ribonuclease H"/>
    <property type="match status" value="2"/>
</dbReference>
<name>A0A914CT80_9BILA</name>
<dbReference type="InterPro" id="IPR036397">
    <property type="entry name" value="RNaseH_sf"/>
</dbReference>
<evidence type="ECO:0000313" key="2">
    <source>
        <dbReference type="WBParaSite" id="ACRNAN_scaffold1400.g23019.t1"/>
    </source>
</evidence>
<keyword evidence="1" id="KW-1185">Reference proteome</keyword>
<organism evidence="1 2">
    <name type="scientific">Acrobeloides nanus</name>
    <dbReference type="NCBI Taxonomy" id="290746"/>
    <lineage>
        <taxon>Eukaryota</taxon>
        <taxon>Metazoa</taxon>
        <taxon>Ecdysozoa</taxon>
        <taxon>Nematoda</taxon>
        <taxon>Chromadorea</taxon>
        <taxon>Rhabditida</taxon>
        <taxon>Tylenchina</taxon>
        <taxon>Cephalobomorpha</taxon>
        <taxon>Cephaloboidea</taxon>
        <taxon>Cephalobidae</taxon>
        <taxon>Acrobeloides</taxon>
    </lineage>
</organism>
<dbReference type="AlphaFoldDB" id="A0A914CT80"/>
<dbReference type="GO" id="GO:0003676">
    <property type="term" value="F:nucleic acid binding"/>
    <property type="evidence" value="ECO:0007669"/>
    <property type="project" value="InterPro"/>
</dbReference>
<dbReference type="Proteomes" id="UP000887540">
    <property type="component" value="Unplaced"/>
</dbReference>
<protein>
    <submittedName>
        <fullName evidence="2">DDE-1 domain-containing protein</fullName>
    </submittedName>
</protein>
<dbReference type="PANTHER" id="PTHR46068">
    <property type="entry name" value="PROTEIN CBG27172"/>
    <property type="match status" value="1"/>
</dbReference>
<evidence type="ECO:0000313" key="1">
    <source>
        <dbReference type="Proteomes" id="UP000887540"/>
    </source>
</evidence>
<accession>A0A914CT80</accession>